<dbReference type="EMBL" id="JAJJHW010002585">
    <property type="protein sequence ID" value="KAH8369665.1"/>
    <property type="molecule type" value="Genomic_DNA"/>
</dbReference>
<reference evidence="7" key="1">
    <citation type="journal article" date="2021" name="Mol. Ecol. Resour.">
        <title>Phylogenomic analyses of the genus Drosophila reveals genomic signals of climate adaptation.</title>
        <authorList>
            <person name="Li F."/>
            <person name="Rane R.V."/>
            <person name="Luria V."/>
            <person name="Xiong Z."/>
            <person name="Chen J."/>
            <person name="Li Z."/>
            <person name="Catullo R.A."/>
            <person name="Griffin P.C."/>
            <person name="Schiffer M."/>
            <person name="Pearce S."/>
            <person name="Lee S.F."/>
            <person name="McElroy K."/>
            <person name="Stocker A."/>
            <person name="Shirriffs J."/>
            <person name="Cockerell F."/>
            <person name="Coppin C."/>
            <person name="Sgro C.M."/>
            <person name="Karger A."/>
            <person name="Cain J.W."/>
            <person name="Weber J.A."/>
            <person name="Santpere G."/>
            <person name="Kirschner M.W."/>
            <person name="Hoffmann A.A."/>
            <person name="Oakeshott J.G."/>
            <person name="Zhang G."/>
        </authorList>
    </citation>
    <scope>NUCLEOTIDE SEQUENCE</scope>
    <source>
        <strain evidence="7">BGI-SZ-2011g</strain>
    </source>
</reference>
<keyword evidence="2" id="KW-0732">Signal</keyword>
<name>A0AAD4PIJ5_9MUSC</name>
<dbReference type="InterPro" id="IPR002557">
    <property type="entry name" value="Chitin-bd_dom"/>
</dbReference>
<dbReference type="PROSITE" id="PS50940">
    <property type="entry name" value="CHIT_BIND_II"/>
    <property type="match status" value="3"/>
</dbReference>
<feature type="domain" description="Chitin-binding type-2" evidence="6">
    <location>
        <begin position="159"/>
        <end position="214"/>
    </location>
</feature>
<dbReference type="PANTHER" id="PTHR23301">
    <property type="entry name" value="CHITIN BINDING PERITROPHIN-A"/>
    <property type="match status" value="1"/>
</dbReference>
<evidence type="ECO:0000259" key="6">
    <source>
        <dbReference type="PROSITE" id="PS50940"/>
    </source>
</evidence>
<dbReference type="InterPro" id="IPR051940">
    <property type="entry name" value="Chitin_bind-dev_reg"/>
</dbReference>
<keyword evidence="4" id="KW-1015">Disulfide bond</keyword>
<evidence type="ECO:0000313" key="7">
    <source>
        <dbReference type="EMBL" id="KAH8369665.1"/>
    </source>
</evidence>
<evidence type="ECO:0000256" key="4">
    <source>
        <dbReference type="ARBA" id="ARBA00023157"/>
    </source>
</evidence>
<evidence type="ECO:0000313" key="8">
    <source>
        <dbReference type="Proteomes" id="UP001200034"/>
    </source>
</evidence>
<feature type="non-terminal residue" evidence="7">
    <location>
        <position position="214"/>
    </location>
</feature>
<keyword evidence="8" id="KW-1185">Reference proteome</keyword>
<dbReference type="PANTHER" id="PTHR23301:SF106">
    <property type="entry name" value="CHITIN-BINDING TYPE-2 DOMAIN-CONTAINING PROTEIN-RELATED"/>
    <property type="match status" value="1"/>
</dbReference>
<accession>A0AAD4PIJ5</accession>
<evidence type="ECO:0000256" key="5">
    <source>
        <dbReference type="ARBA" id="ARBA00023180"/>
    </source>
</evidence>
<evidence type="ECO:0000256" key="2">
    <source>
        <dbReference type="ARBA" id="ARBA00022729"/>
    </source>
</evidence>
<feature type="non-terminal residue" evidence="7">
    <location>
        <position position="1"/>
    </location>
</feature>
<dbReference type="SUPFAM" id="SSF57625">
    <property type="entry name" value="Invertebrate chitin-binding proteins"/>
    <property type="match status" value="3"/>
</dbReference>
<dbReference type="Gene3D" id="2.170.140.10">
    <property type="entry name" value="Chitin binding domain"/>
    <property type="match status" value="3"/>
</dbReference>
<evidence type="ECO:0000256" key="3">
    <source>
        <dbReference type="ARBA" id="ARBA00022737"/>
    </source>
</evidence>
<keyword evidence="5" id="KW-0325">Glycoprotein</keyword>
<organism evidence="7 8">
    <name type="scientific">Drosophila rubida</name>
    <dbReference type="NCBI Taxonomy" id="30044"/>
    <lineage>
        <taxon>Eukaryota</taxon>
        <taxon>Metazoa</taxon>
        <taxon>Ecdysozoa</taxon>
        <taxon>Arthropoda</taxon>
        <taxon>Hexapoda</taxon>
        <taxon>Insecta</taxon>
        <taxon>Pterygota</taxon>
        <taxon>Neoptera</taxon>
        <taxon>Endopterygota</taxon>
        <taxon>Diptera</taxon>
        <taxon>Brachycera</taxon>
        <taxon>Muscomorpha</taxon>
        <taxon>Ephydroidea</taxon>
        <taxon>Drosophilidae</taxon>
        <taxon>Drosophila</taxon>
    </lineage>
</organism>
<protein>
    <recommendedName>
        <fullName evidence="6">Chitin-binding type-2 domain-containing protein</fullName>
    </recommendedName>
</protein>
<proteinExistence type="predicted"/>
<feature type="domain" description="Chitin-binding type-2" evidence="6">
    <location>
        <begin position="1"/>
        <end position="55"/>
    </location>
</feature>
<dbReference type="GO" id="GO:0005576">
    <property type="term" value="C:extracellular region"/>
    <property type="evidence" value="ECO:0007669"/>
    <property type="project" value="InterPro"/>
</dbReference>
<evidence type="ECO:0000256" key="1">
    <source>
        <dbReference type="ARBA" id="ARBA00022669"/>
    </source>
</evidence>
<sequence length="214" mass="23664">CKGLPNGAFLRDSQSCAKFYVCANGHAIPRTCPGVLYFDIKKKVCNFPSLVDCSHDEKSVYIAKKPVIFHAVPQDVVADVANELSAFIPDCSSADNGDYIRDPRSCSKFYACANGKAIPRQCPRGLYINIKEKYCDFPSRVKCSIGISRPLMLESVPGKLDCSDKAEGSIMRDSKLCNKYYVCLNGSSVTHFCTPGNWFDLKRGVCNNKLMVEC</sequence>
<dbReference type="AlphaFoldDB" id="A0AAD4PIJ5"/>
<comment type="caution">
    <text evidence="7">The sequence shown here is derived from an EMBL/GenBank/DDBJ whole genome shotgun (WGS) entry which is preliminary data.</text>
</comment>
<feature type="domain" description="Chitin-binding type-2" evidence="6">
    <location>
        <begin position="88"/>
        <end position="145"/>
    </location>
</feature>
<dbReference type="SMART" id="SM00494">
    <property type="entry name" value="ChtBD2"/>
    <property type="match status" value="3"/>
</dbReference>
<keyword evidence="1" id="KW-0147">Chitin-binding</keyword>
<dbReference type="InterPro" id="IPR036508">
    <property type="entry name" value="Chitin-bd_dom_sf"/>
</dbReference>
<gene>
    <name evidence="7" type="ORF">KR093_000571</name>
</gene>
<dbReference type="GO" id="GO:0008061">
    <property type="term" value="F:chitin binding"/>
    <property type="evidence" value="ECO:0007669"/>
    <property type="project" value="UniProtKB-KW"/>
</dbReference>
<keyword evidence="3" id="KW-0677">Repeat</keyword>
<dbReference type="Pfam" id="PF01607">
    <property type="entry name" value="CBM_14"/>
    <property type="match status" value="3"/>
</dbReference>
<dbReference type="Proteomes" id="UP001200034">
    <property type="component" value="Unassembled WGS sequence"/>
</dbReference>